<protein>
    <submittedName>
        <fullName evidence="1">Putative exported protein</fullName>
    </submittedName>
</protein>
<gene>
    <name evidence="1" type="ordered locus">Tbd_0583</name>
</gene>
<dbReference type="InterPro" id="IPR007402">
    <property type="entry name" value="DUF455"/>
</dbReference>
<sequence length="276" mass="30426">MGRPTLDRLPDRLAACLRCERPDAKAACVHALHADWQAGRVDAAAELARVSVDAPGRPRRPELVPPQAVPRRRADTVPGRAALVHALAHIEFNAINLALDAAHRFAGMPVAYYADWLGVAHEEALHFALLDEHLGTLGHAYGDFPAHAGLWDMALKTAHDPLVRMALVPRVLEARGLDATPLIVEKLEAAGDTRMIEILAVIERDEIGHVAIGSHWFVYLCAARGVDPEMTFRALLAEYDAPPLRPPFNLRARRQAGFSESELAWLETVSETERRR</sequence>
<dbReference type="CDD" id="cd00657">
    <property type="entry name" value="Ferritin_like"/>
    <property type="match status" value="1"/>
</dbReference>
<dbReference type="InterPro" id="IPR009078">
    <property type="entry name" value="Ferritin-like_SF"/>
</dbReference>
<evidence type="ECO:0000313" key="2">
    <source>
        <dbReference type="Proteomes" id="UP000008291"/>
    </source>
</evidence>
<dbReference type="Proteomes" id="UP000008291">
    <property type="component" value="Chromosome"/>
</dbReference>
<dbReference type="RefSeq" id="WP_011311095.1">
    <property type="nucleotide sequence ID" value="NC_007404.1"/>
</dbReference>
<dbReference type="PANTHER" id="PTHR42782:SF4">
    <property type="entry name" value="DUF455 DOMAIN-CONTAINING PROTEIN"/>
    <property type="match status" value="1"/>
</dbReference>
<name>Q3SF11_THIDA</name>
<dbReference type="InterPro" id="IPR011197">
    <property type="entry name" value="UCP012318"/>
</dbReference>
<dbReference type="OrthoDB" id="9778629at2"/>
<dbReference type="Pfam" id="PF04305">
    <property type="entry name" value="DUF455"/>
    <property type="match status" value="1"/>
</dbReference>
<keyword evidence="2" id="KW-1185">Reference proteome</keyword>
<dbReference type="PIRSF" id="PIRSF012318">
    <property type="entry name" value="UCP012318"/>
    <property type="match status" value="1"/>
</dbReference>
<evidence type="ECO:0000313" key="1">
    <source>
        <dbReference type="EMBL" id="AAZ96536.1"/>
    </source>
</evidence>
<dbReference type="SUPFAM" id="SSF47240">
    <property type="entry name" value="Ferritin-like"/>
    <property type="match status" value="1"/>
</dbReference>
<dbReference type="eggNOG" id="COG2833">
    <property type="taxonomic scope" value="Bacteria"/>
</dbReference>
<dbReference type="STRING" id="292415.Tbd_0583"/>
<dbReference type="KEGG" id="tbd:Tbd_0583"/>
<dbReference type="PANTHER" id="PTHR42782">
    <property type="entry name" value="SI:CH73-314G15.3"/>
    <property type="match status" value="1"/>
</dbReference>
<proteinExistence type="predicted"/>
<dbReference type="HOGENOM" id="CLU_035354_0_1_4"/>
<dbReference type="AlphaFoldDB" id="Q3SF11"/>
<dbReference type="EMBL" id="CP000116">
    <property type="protein sequence ID" value="AAZ96536.1"/>
    <property type="molecule type" value="Genomic_DNA"/>
</dbReference>
<organism evidence="1 2">
    <name type="scientific">Thiobacillus denitrificans (strain ATCC 25259 / T1)</name>
    <dbReference type="NCBI Taxonomy" id="292415"/>
    <lineage>
        <taxon>Bacteria</taxon>
        <taxon>Pseudomonadati</taxon>
        <taxon>Pseudomonadota</taxon>
        <taxon>Betaproteobacteria</taxon>
        <taxon>Nitrosomonadales</taxon>
        <taxon>Thiobacillaceae</taxon>
        <taxon>Thiobacillus</taxon>
    </lineage>
</organism>
<accession>Q3SF11</accession>
<reference evidence="1 2" key="1">
    <citation type="journal article" date="2006" name="J. Bacteriol.">
        <title>The genome sequence of the obligately chemolithoautotrophic, facultatively anaerobic bacterium Thiobacillus denitrificans.</title>
        <authorList>
            <person name="Beller H.R."/>
            <person name="Chain P.S."/>
            <person name="Letain T.E."/>
            <person name="Chakicherla A."/>
            <person name="Larimer F.W."/>
            <person name="Richardson P.M."/>
            <person name="Coleman M.A."/>
            <person name="Wood A.P."/>
            <person name="Kelly D.P."/>
        </authorList>
    </citation>
    <scope>NUCLEOTIDE SEQUENCE [LARGE SCALE GENOMIC DNA]</scope>
    <source>
        <strain evidence="1 2">ATCC 25259</strain>
    </source>
</reference>